<organism evidence="2 3">
    <name type="scientific">Hericium alpestre</name>
    <dbReference type="NCBI Taxonomy" id="135208"/>
    <lineage>
        <taxon>Eukaryota</taxon>
        <taxon>Fungi</taxon>
        <taxon>Dikarya</taxon>
        <taxon>Basidiomycota</taxon>
        <taxon>Agaricomycotina</taxon>
        <taxon>Agaricomycetes</taxon>
        <taxon>Russulales</taxon>
        <taxon>Hericiaceae</taxon>
        <taxon>Hericium</taxon>
    </lineage>
</organism>
<dbReference type="STRING" id="135208.A0A4Y9ZHP2"/>
<gene>
    <name evidence="2" type="ORF">EWM64_g11003</name>
</gene>
<dbReference type="OrthoDB" id="19394at2759"/>
<dbReference type="PANTHER" id="PTHR31138">
    <property type="entry name" value="CHROMOSOME 19, WHOLE GENOME SHOTGUN SEQUENCE"/>
    <property type="match status" value="1"/>
</dbReference>
<keyword evidence="3" id="KW-1185">Reference proteome</keyword>
<dbReference type="EMBL" id="SFCI01003487">
    <property type="protein sequence ID" value="TFY73009.1"/>
    <property type="molecule type" value="Genomic_DNA"/>
</dbReference>
<accession>A0A4Y9ZHP2</accession>
<protein>
    <recommendedName>
        <fullName evidence="1">HAM1-like N-terminal domain-containing protein</fullName>
    </recommendedName>
</protein>
<dbReference type="InterPro" id="IPR045967">
    <property type="entry name" value="HAM1-like_N"/>
</dbReference>
<sequence>IAKHAQENEEYRQSLDTIFSLIQKWIKVTGDTVEINADSTSLESFIQDATEEKHLHKALHCIRTLAEKISGGKSLDGVFKSLHTCVIDIRRDSSLQSWMNDFFAYMKKNLENVGQVDSEEATKQREDLKRRWEALTDPNSDSGRKWKEDVALLRKELRDFEQRIEKDPELQAIRKAHAKFADDLQKTLFNAAATGLQLALDQASWVWQDFFNVYLPRIVGTLKDIPIPRTEFKDPETEFVLEDLDISSLSLLPGHVFIRNITDVDVTAPEHGETKTAVGSLTHIHAKAVQMQLKEVSFYYNDKTATVGPAEFSGLVEVTLPPQGVDVEVKVRMIPSTPEGLAQREQQRGFHRIEHVSARVNEDVSFAIKESNHPVIVSV</sequence>
<evidence type="ECO:0000313" key="2">
    <source>
        <dbReference type="EMBL" id="TFY73009.1"/>
    </source>
</evidence>
<dbReference type="AlphaFoldDB" id="A0A4Y9ZHP2"/>
<feature type="non-terminal residue" evidence="2">
    <location>
        <position position="1"/>
    </location>
</feature>
<dbReference type="PANTHER" id="PTHR31138:SF1">
    <property type="entry name" value="PDZ DOMAIN-CONTAINING PROTEIN"/>
    <property type="match status" value="1"/>
</dbReference>
<comment type="caution">
    <text evidence="2">The sequence shown here is derived from an EMBL/GenBank/DDBJ whole genome shotgun (WGS) entry which is preliminary data.</text>
</comment>
<reference evidence="2 3" key="1">
    <citation type="submission" date="2019-02" db="EMBL/GenBank/DDBJ databases">
        <title>Genome sequencing of the rare red list fungi Hericium alpestre (H. flagellum).</title>
        <authorList>
            <person name="Buettner E."/>
            <person name="Kellner H."/>
        </authorList>
    </citation>
    <scope>NUCLEOTIDE SEQUENCE [LARGE SCALE GENOMIC DNA]</scope>
    <source>
        <strain evidence="2 3">DSM 108284</strain>
    </source>
</reference>
<evidence type="ECO:0000313" key="3">
    <source>
        <dbReference type="Proteomes" id="UP000298061"/>
    </source>
</evidence>
<proteinExistence type="predicted"/>
<name>A0A4Y9ZHP2_9AGAM</name>
<dbReference type="Proteomes" id="UP000298061">
    <property type="component" value="Unassembled WGS sequence"/>
</dbReference>
<evidence type="ECO:0000259" key="1">
    <source>
        <dbReference type="Pfam" id="PF19343"/>
    </source>
</evidence>
<feature type="domain" description="HAM1-like N-terminal" evidence="1">
    <location>
        <begin position="5"/>
        <end position="333"/>
    </location>
</feature>
<feature type="non-terminal residue" evidence="2">
    <location>
        <position position="379"/>
    </location>
</feature>
<dbReference type="Pfam" id="PF19343">
    <property type="entry name" value="HAM1_N"/>
    <property type="match status" value="1"/>
</dbReference>